<dbReference type="Proteomes" id="UP000789901">
    <property type="component" value="Unassembled WGS sequence"/>
</dbReference>
<feature type="signal peptide" evidence="1">
    <location>
        <begin position="1"/>
        <end position="22"/>
    </location>
</feature>
<protein>
    <submittedName>
        <fullName evidence="2">17942_t:CDS:1</fullName>
    </submittedName>
</protein>
<feature type="chain" id="PRO_5046647661" evidence="1">
    <location>
        <begin position="23"/>
        <end position="129"/>
    </location>
</feature>
<comment type="caution">
    <text evidence="2">The sequence shown here is derived from an EMBL/GenBank/DDBJ whole genome shotgun (WGS) entry which is preliminary data.</text>
</comment>
<keyword evidence="3" id="KW-1185">Reference proteome</keyword>
<evidence type="ECO:0000313" key="3">
    <source>
        <dbReference type="Proteomes" id="UP000789901"/>
    </source>
</evidence>
<sequence>MNRDFIFVSIFLLFVKLFMVNANLPWIACDESTLVMYSTYWSPDPLGDVGTIVTFTIQQPLDPPAVDGILEFAFLDATNEITSTVTYNLAPNTSNFTFNIPMLVPQFLPSQYIVQVRELETSKQLCDPL</sequence>
<name>A0ABN7W1A7_GIGMA</name>
<evidence type="ECO:0000256" key="1">
    <source>
        <dbReference type="SAM" id="SignalP"/>
    </source>
</evidence>
<evidence type="ECO:0000313" key="2">
    <source>
        <dbReference type="EMBL" id="CAG8811723.1"/>
    </source>
</evidence>
<feature type="non-terminal residue" evidence="2">
    <location>
        <position position="129"/>
    </location>
</feature>
<accession>A0ABN7W1A7</accession>
<reference evidence="2 3" key="1">
    <citation type="submission" date="2021-06" db="EMBL/GenBank/DDBJ databases">
        <authorList>
            <person name="Kallberg Y."/>
            <person name="Tangrot J."/>
            <person name="Rosling A."/>
        </authorList>
    </citation>
    <scope>NUCLEOTIDE SEQUENCE [LARGE SCALE GENOMIC DNA]</scope>
    <source>
        <strain evidence="2 3">120-4 pot B 10/14</strain>
    </source>
</reference>
<gene>
    <name evidence="2" type="ORF">GMARGA_LOCUS25402</name>
</gene>
<organism evidence="2 3">
    <name type="scientific">Gigaspora margarita</name>
    <dbReference type="NCBI Taxonomy" id="4874"/>
    <lineage>
        <taxon>Eukaryota</taxon>
        <taxon>Fungi</taxon>
        <taxon>Fungi incertae sedis</taxon>
        <taxon>Mucoromycota</taxon>
        <taxon>Glomeromycotina</taxon>
        <taxon>Glomeromycetes</taxon>
        <taxon>Diversisporales</taxon>
        <taxon>Gigasporaceae</taxon>
        <taxon>Gigaspora</taxon>
    </lineage>
</organism>
<proteinExistence type="predicted"/>
<dbReference type="EMBL" id="CAJVQB010028085">
    <property type="protein sequence ID" value="CAG8811723.1"/>
    <property type="molecule type" value="Genomic_DNA"/>
</dbReference>
<keyword evidence="1" id="KW-0732">Signal</keyword>